<evidence type="ECO:0000313" key="2">
    <source>
        <dbReference type="EMBL" id="EDR02104.1"/>
    </source>
</evidence>
<dbReference type="STRING" id="486041.B0DTF7"/>
<dbReference type="HOGENOM" id="CLU_1713584_0_0_1"/>
<name>B0DTF7_LACBS</name>
<dbReference type="KEGG" id="lbc:LACBIDRAFT_310000"/>
<dbReference type="GO" id="GO:0046540">
    <property type="term" value="C:U4/U6 x U5 tri-snRNP complex"/>
    <property type="evidence" value="ECO:0007669"/>
    <property type="project" value="InterPro"/>
</dbReference>
<feature type="domain" description="Pre-mRNA-splicing factor 3" evidence="1">
    <location>
        <begin position="24"/>
        <end position="153"/>
    </location>
</feature>
<dbReference type="InterPro" id="IPR027104">
    <property type="entry name" value="Prp3"/>
</dbReference>
<dbReference type="InterPro" id="IPR013881">
    <property type="entry name" value="Pre-mRNA_splic_Prp3_dom"/>
</dbReference>
<reference evidence="2 3" key="1">
    <citation type="journal article" date="2008" name="Nature">
        <title>The genome of Laccaria bicolor provides insights into mycorrhizal symbiosis.</title>
        <authorList>
            <person name="Martin F."/>
            <person name="Aerts A."/>
            <person name="Ahren D."/>
            <person name="Brun A."/>
            <person name="Danchin E.G.J."/>
            <person name="Duchaussoy F."/>
            <person name="Gibon J."/>
            <person name="Kohler A."/>
            <person name="Lindquist E."/>
            <person name="Pereda V."/>
            <person name="Salamov A."/>
            <person name="Shapiro H.J."/>
            <person name="Wuyts J."/>
            <person name="Blaudez D."/>
            <person name="Buee M."/>
            <person name="Brokstein P."/>
            <person name="Canbaeck B."/>
            <person name="Cohen D."/>
            <person name="Courty P.E."/>
            <person name="Coutinho P.M."/>
            <person name="Delaruelle C."/>
            <person name="Detter J.C."/>
            <person name="Deveau A."/>
            <person name="DiFazio S."/>
            <person name="Duplessis S."/>
            <person name="Fraissinet-Tachet L."/>
            <person name="Lucic E."/>
            <person name="Frey-Klett P."/>
            <person name="Fourrey C."/>
            <person name="Feussner I."/>
            <person name="Gay G."/>
            <person name="Grimwood J."/>
            <person name="Hoegger P.J."/>
            <person name="Jain P."/>
            <person name="Kilaru S."/>
            <person name="Labbe J."/>
            <person name="Lin Y.C."/>
            <person name="Legue V."/>
            <person name="Le Tacon F."/>
            <person name="Marmeisse R."/>
            <person name="Melayah D."/>
            <person name="Montanini B."/>
            <person name="Muratet M."/>
            <person name="Nehls U."/>
            <person name="Niculita-Hirzel H."/>
            <person name="Oudot-Le Secq M.P."/>
            <person name="Peter M."/>
            <person name="Quesneville H."/>
            <person name="Rajashekar B."/>
            <person name="Reich M."/>
            <person name="Rouhier N."/>
            <person name="Schmutz J."/>
            <person name="Yin T."/>
            <person name="Chalot M."/>
            <person name="Henrissat B."/>
            <person name="Kuees U."/>
            <person name="Lucas S."/>
            <person name="Van de Peer Y."/>
            <person name="Podila G.K."/>
            <person name="Polle A."/>
            <person name="Pukkila P.J."/>
            <person name="Richardson P.M."/>
            <person name="Rouze P."/>
            <person name="Sanders I.R."/>
            <person name="Stajich J.E."/>
            <person name="Tunlid A."/>
            <person name="Tuskan G."/>
            <person name="Grigoriev I.V."/>
        </authorList>
    </citation>
    <scope>NUCLEOTIDE SEQUENCE [LARGE SCALE GENOMIC DNA]</scope>
    <source>
        <strain evidence="3">S238N-H82 / ATCC MYA-4686</strain>
    </source>
</reference>
<dbReference type="Proteomes" id="UP000001194">
    <property type="component" value="Unassembled WGS sequence"/>
</dbReference>
<dbReference type="Pfam" id="PF08572">
    <property type="entry name" value="PRP3"/>
    <property type="match status" value="1"/>
</dbReference>
<gene>
    <name evidence="2" type="ORF">LACBIDRAFT_310000</name>
</gene>
<accession>B0DTF7</accession>
<dbReference type="GeneID" id="6082843"/>
<sequence>MGREPPDSMACLEKEVVDCSVSIQYVAFANQQRQEAQLEALKQCIAESARKAGLDGNMGIEKTIKHAAPPDAEWLDAALLPTKSYDDIEMFVFEQLNIRTSDSPITIYIQHPIPIPAPGEKNKIALKPMMLTKKEQKKMRKLRRKEALQDKRD</sequence>
<dbReference type="OrthoDB" id="10264544at2759"/>
<dbReference type="PANTHER" id="PTHR14212">
    <property type="entry name" value="U4/U6-ASSOCIATED RNA SPLICING FACTOR-RELATED"/>
    <property type="match status" value="1"/>
</dbReference>
<dbReference type="AlphaFoldDB" id="B0DTF7"/>
<organism evidence="3">
    <name type="scientific">Laccaria bicolor (strain S238N-H82 / ATCC MYA-4686)</name>
    <name type="common">Bicoloured deceiver</name>
    <name type="synonym">Laccaria laccata var. bicolor</name>
    <dbReference type="NCBI Taxonomy" id="486041"/>
    <lineage>
        <taxon>Eukaryota</taxon>
        <taxon>Fungi</taxon>
        <taxon>Dikarya</taxon>
        <taxon>Basidiomycota</taxon>
        <taxon>Agaricomycotina</taxon>
        <taxon>Agaricomycetes</taxon>
        <taxon>Agaricomycetidae</taxon>
        <taxon>Agaricales</taxon>
        <taxon>Agaricineae</taxon>
        <taxon>Hydnangiaceae</taxon>
        <taxon>Laccaria</taxon>
    </lineage>
</organism>
<keyword evidence="3" id="KW-1185">Reference proteome</keyword>
<protein>
    <submittedName>
        <fullName evidence="2">Predicted protein</fullName>
    </submittedName>
</protein>
<dbReference type="EMBL" id="DS547133">
    <property type="protein sequence ID" value="EDR02104.1"/>
    <property type="molecule type" value="Genomic_DNA"/>
</dbReference>
<evidence type="ECO:0000259" key="1">
    <source>
        <dbReference type="Pfam" id="PF08572"/>
    </source>
</evidence>
<proteinExistence type="predicted"/>
<evidence type="ECO:0000313" key="3">
    <source>
        <dbReference type="Proteomes" id="UP000001194"/>
    </source>
</evidence>
<dbReference type="RefSeq" id="XP_001887261.1">
    <property type="nucleotide sequence ID" value="XM_001887226.1"/>
</dbReference>
<dbReference type="GO" id="GO:0000398">
    <property type="term" value="P:mRNA splicing, via spliceosome"/>
    <property type="evidence" value="ECO:0007669"/>
    <property type="project" value="InterPro"/>
</dbReference>
<dbReference type="PANTHER" id="PTHR14212:SF0">
    <property type="entry name" value="U4_U6 SMALL NUCLEAR RIBONUCLEOPROTEIN PRP3"/>
    <property type="match status" value="1"/>
</dbReference>
<dbReference type="InParanoid" id="B0DTF7"/>